<sequence length="246" mass="27992">MSSFVPNVGRNSIPKGDFDTIKMCINLNLNAKSVIFPPITGIHWLNTRNIPAKLLKYSFCAQRKIRKGIASAKHETITMFIKSLSQSGGQKYECRLCNATMLTRKEYSKHLQMHEMSGNICPKCGKKFCSRRGFQHHKDVHQPKSQCEICNNSFSYTTTLQQHKRLQHGVTGETKQNPQLERTLAETRKDHIADRSSIGQQDHSSDDYLPENFNIGSPDINILDYCDFAALGPDIDTLLNEWDQNC</sequence>
<dbReference type="RefSeq" id="XP_020301277.1">
    <property type="nucleotide sequence ID" value="XM_020448594.1"/>
</dbReference>
<keyword evidence="3 5" id="KW-0863">Zinc-finger</keyword>
<dbReference type="CTD" id="9950215"/>
<accession>A0A1S0TKM7</accession>
<dbReference type="InParanoid" id="A0A1S0TKM7"/>
<protein>
    <recommendedName>
        <fullName evidence="7">C2H2-type domain-containing protein</fullName>
    </recommendedName>
</protein>
<dbReference type="EMBL" id="JH712545">
    <property type="protein sequence ID" value="EFO15760.2"/>
    <property type="molecule type" value="Genomic_DNA"/>
</dbReference>
<evidence type="ECO:0000256" key="4">
    <source>
        <dbReference type="ARBA" id="ARBA00022833"/>
    </source>
</evidence>
<dbReference type="PROSITE" id="PS00028">
    <property type="entry name" value="ZINC_FINGER_C2H2_1"/>
    <property type="match status" value="3"/>
</dbReference>
<dbReference type="OrthoDB" id="3437960at2759"/>
<evidence type="ECO:0000256" key="3">
    <source>
        <dbReference type="ARBA" id="ARBA00022771"/>
    </source>
</evidence>
<evidence type="ECO:0000259" key="7">
    <source>
        <dbReference type="PROSITE" id="PS50157"/>
    </source>
</evidence>
<gene>
    <name evidence="8" type="ORF">LOAG_12750</name>
</gene>
<evidence type="ECO:0000313" key="8">
    <source>
        <dbReference type="EMBL" id="EFO15760.2"/>
    </source>
</evidence>
<dbReference type="InterPro" id="IPR036236">
    <property type="entry name" value="Znf_C2H2_sf"/>
</dbReference>
<dbReference type="PROSITE" id="PS50157">
    <property type="entry name" value="ZINC_FINGER_C2H2_2"/>
    <property type="match status" value="2"/>
</dbReference>
<dbReference type="GO" id="GO:0000981">
    <property type="term" value="F:DNA-binding transcription factor activity, RNA polymerase II-specific"/>
    <property type="evidence" value="ECO:0007669"/>
    <property type="project" value="TreeGrafter"/>
</dbReference>
<feature type="domain" description="C2H2-type" evidence="7">
    <location>
        <begin position="119"/>
        <end position="146"/>
    </location>
</feature>
<dbReference type="AlphaFoldDB" id="A0A1S0TKM7"/>
<dbReference type="GO" id="GO:0008270">
    <property type="term" value="F:zinc ion binding"/>
    <property type="evidence" value="ECO:0007669"/>
    <property type="project" value="UniProtKB-KW"/>
</dbReference>
<keyword evidence="4" id="KW-0862">Zinc</keyword>
<dbReference type="GO" id="GO:0000977">
    <property type="term" value="F:RNA polymerase II transcription regulatory region sequence-specific DNA binding"/>
    <property type="evidence" value="ECO:0007669"/>
    <property type="project" value="TreeGrafter"/>
</dbReference>
<dbReference type="PANTHER" id="PTHR24409">
    <property type="entry name" value="ZINC FINGER PROTEIN 142"/>
    <property type="match status" value="1"/>
</dbReference>
<dbReference type="SUPFAM" id="SSF57667">
    <property type="entry name" value="beta-beta-alpha zinc fingers"/>
    <property type="match status" value="1"/>
</dbReference>
<dbReference type="GeneID" id="9950215"/>
<proteinExistence type="predicted"/>
<feature type="region of interest" description="Disordered" evidence="6">
    <location>
        <begin position="189"/>
        <end position="209"/>
    </location>
</feature>
<evidence type="ECO:0000256" key="6">
    <source>
        <dbReference type="SAM" id="MobiDB-lite"/>
    </source>
</evidence>
<dbReference type="InterPro" id="IPR013087">
    <property type="entry name" value="Znf_C2H2_type"/>
</dbReference>
<keyword evidence="2" id="KW-0677">Repeat</keyword>
<evidence type="ECO:0000256" key="1">
    <source>
        <dbReference type="ARBA" id="ARBA00022723"/>
    </source>
</evidence>
<dbReference type="GO" id="GO:0005634">
    <property type="term" value="C:nucleus"/>
    <property type="evidence" value="ECO:0007669"/>
    <property type="project" value="TreeGrafter"/>
</dbReference>
<evidence type="ECO:0000256" key="2">
    <source>
        <dbReference type="ARBA" id="ARBA00022737"/>
    </source>
</evidence>
<dbReference type="Pfam" id="PF00096">
    <property type="entry name" value="zf-C2H2"/>
    <property type="match status" value="1"/>
</dbReference>
<dbReference type="Gene3D" id="3.30.160.60">
    <property type="entry name" value="Classic Zinc Finger"/>
    <property type="match status" value="1"/>
</dbReference>
<organism evidence="8">
    <name type="scientific">Loa loa</name>
    <name type="common">Eye worm</name>
    <name type="synonym">Filaria loa</name>
    <dbReference type="NCBI Taxonomy" id="7209"/>
    <lineage>
        <taxon>Eukaryota</taxon>
        <taxon>Metazoa</taxon>
        <taxon>Ecdysozoa</taxon>
        <taxon>Nematoda</taxon>
        <taxon>Chromadorea</taxon>
        <taxon>Rhabditida</taxon>
        <taxon>Spirurina</taxon>
        <taxon>Spiruromorpha</taxon>
        <taxon>Filarioidea</taxon>
        <taxon>Onchocercidae</taxon>
        <taxon>Loa</taxon>
    </lineage>
</organism>
<evidence type="ECO:0000256" key="5">
    <source>
        <dbReference type="PROSITE-ProRule" id="PRU00042"/>
    </source>
</evidence>
<reference evidence="8" key="1">
    <citation type="submission" date="2012-04" db="EMBL/GenBank/DDBJ databases">
        <title>The Genome Sequence of Loa loa.</title>
        <authorList>
            <consortium name="The Broad Institute Genome Sequencing Platform"/>
            <consortium name="Broad Institute Genome Sequencing Center for Infectious Disease"/>
            <person name="Nutman T.B."/>
            <person name="Fink D.L."/>
            <person name="Russ C."/>
            <person name="Young S."/>
            <person name="Zeng Q."/>
            <person name="Gargeya S."/>
            <person name="Alvarado L."/>
            <person name="Berlin A."/>
            <person name="Chapman S.B."/>
            <person name="Chen Z."/>
            <person name="Freedman E."/>
            <person name="Gellesch M."/>
            <person name="Goldberg J."/>
            <person name="Griggs A."/>
            <person name="Gujja S."/>
            <person name="Heilman E.R."/>
            <person name="Heiman D."/>
            <person name="Howarth C."/>
            <person name="Mehta T."/>
            <person name="Neiman D."/>
            <person name="Pearson M."/>
            <person name="Roberts A."/>
            <person name="Saif S."/>
            <person name="Shea T."/>
            <person name="Shenoy N."/>
            <person name="Sisk P."/>
            <person name="Stolte C."/>
            <person name="Sykes S."/>
            <person name="White J."/>
            <person name="Yandava C."/>
            <person name="Haas B."/>
            <person name="Henn M.R."/>
            <person name="Nusbaum C."/>
            <person name="Birren B."/>
        </authorList>
    </citation>
    <scope>NUCLEOTIDE SEQUENCE [LARGE SCALE GENOMIC DNA]</scope>
</reference>
<dbReference type="SMART" id="SM00355">
    <property type="entry name" value="ZnF_C2H2"/>
    <property type="match status" value="3"/>
</dbReference>
<dbReference type="PANTHER" id="PTHR24409:SF295">
    <property type="entry name" value="AZ2-RELATED"/>
    <property type="match status" value="1"/>
</dbReference>
<keyword evidence="1" id="KW-0479">Metal-binding</keyword>
<feature type="domain" description="C2H2-type" evidence="7">
    <location>
        <begin position="145"/>
        <end position="168"/>
    </location>
</feature>
<name>A0A1S0TKM7_LOALO</name>
<dbReference type="KEGG" id="loa:LOAG_12750"/>